<feature type="region of interest" description="Disordered" evidence="1">
    <location>
        <begin position="36"/>
        <end position="55"/>
    </location>
</feature>
<organism evidence="2 3">
    <name type="scientific">Phytophthora fragariae</name>
    <dbReference type="NCBI Taxonomy" id="53985"/>
    <lineage>
        <taxon>Eukaryota</taxon>
        <taxon>Sar</taxon>
        <taxon>Stramenopiles</taxon>
        <taxon>Oomycota</taxon>
        <taxon>Peronosporomycetes</taxon>
        <taxon>Peronosporales</taxon>
        <taxon>Peronosporaceae</taxon>
        <taxon>Phytophthora</taxon>
    </lineage>
</organism>
<proteinExistence type="predicted"/>
<protein>
    <submittedName>
        <fullName evidence="2">Uncharacterized protein</fullName>
    </submittedName>
</protein>
<evidence type="ECO:0000313" key="2">
    <source>
        <dbReference type="EMBL" id="KAE9350788.1"/>
    </source>
</evidence>
<feature type="compositionally biased region" description="Basic residues" evidence="1">
    <location>
        <begin position="46"/>
        <end position="55"/>
    </location>
</feature>
<name>A0A6G0S5Y5_9STRA</name>
<reference evidence="2 3" key="1">
    <citation type="submission" date="2018-09" db="EMBL/GenBank/DDBJ databases">
        <title>Genomic investigation of the strawberry pathogen Phytophthora fragariae indicates pathogenicity is determined by transcriptional variation in three key races.</title>
        <authorList>
            <person name="Adams T.M."/>
            <person name="Armitage A.D."/>
            <person name="Sobczyk M.K."/>
            <person name="Bates H.J."/>
            <person name="Dunwell J.M."/>
            <person name="Nellist C.F."/>
            <person name="Harrison R.J."/>
        </authorList>
    </citation>
    <scope>NUCLEOTIDE SEQUENCE [LARGE SCALE GENOMIC DNA]</scope>
    <source>
        <strain evidence="2 3">NOV-77</strain>
    </source>
</reference>
<gene>
    <name evidence="2" type="ORF">PF008_g6268</name>
</gene>
<evidence type="ECO:0000256" key="1">
    <source>
        <dbReference type="SAM" id="MobiDB-lite"/>
    </source>
</evidence>
<accession>A0A6G0S5Y5</accession>
<dbReference type="AlphaFoldDB" id="A0A6G0S5Y5"/>
<dbReference type="EMBL" id="QXFY01000244">
    <property type="protein sequence ID" value="KAE9350788.1"/>
    <property type="molecule type" value="Genomic_DNA"/>
</dbReference>
<comment type="caution">
    <text evidence="2">The sequence shown here is derived from an EMBL/GenBank/DDBJ whole genome shotgun (WGS) entry which is preliminary data.</text>
</comment>
<evidence type="ECO:0000313" key="3">
    <source>
        <dbReference type="Proteomes" id="UP000486351"/>
    </source>
</evidence>
<sequence>MIPGSSQPASAAFSLAAFARAYTPGEQLQAAFSRPAPLARGQARPALHHVHGASP</sequence>
<dbReference type="Proteomes" id="UP000486351">
    <property type="component" value="Unassembled WGS sequence"/>
</dbReference>